<feature type="transmembrane region" description="Helical" evidence="1">
    <location>
        <begin position="149"/>
        <end position="169"/>
    </location>
</feature>
<feature type="transmembrane region" description="Helical" evidence="1">
    <location>
        <begin position="79"/>
        <end position="97"/>
    </location>
</feature>
<keyword evidence="1" id="KW-1133">Transmembrane helix</keyword>
<feature type="transmembrane region" description="Helical" evidence="1">
    <location>
        <begin position="109"/>
        <end position="129"/>
    </location>
</feature>
<feature type="transmembrane region" description="Helical" evidence="1">
    <location>
        <begin position="12"/>
        <end position="41"/>
    </location>
</feature>
<sequence>MVLIASDLVRAAAVVSLVVGTVVYGWVGAALFFLVLGGTFVPRAVGARQWLDALYCATLIFGAWAAQLDWYLAVEWLDIAVHAAATGLIAAVAWRLLEVLGGVGDAPTSVTVIVTASMATALAAVWEILEWAGNRWIDSRIQVGYDDTVGDLAAGVAGAVVAGVVISLARRRERVDR</sequence>
<keyword evidence="1" id="KW-0472">Membrane</keyword>
<name>A0ABT9NRJ7_9ACTN</name>
<keyword evidence="1" id="KW-0812">Transmembrane</keyword>
<accession>A0ABT9NRJ7</accession>
<dbReference type="EMBL" id="JAUSQM010000001">
    <property type="protein sequence ID" value="MDP9823043.1"/>
    <property type="molecule type" value="Genomic_DNA"/>
</dbReference>
<keyword evidence="3" id="KW-1185">Reference proteome</keyword>
<feature type="transmembrane region" description="Helical" evidence="1">
    <location>
        <begin position="53"/>
        <end position="73"/>
    </location>
</feature>
<dbReference type="InterPro" id="IPR014509">
    <property type="entry name" value="YjdF-like"/>
</dbReference>
<evidence type="ECO:0000313" key="3">
    <source>
        <dbReference type="Proteomes" id="UP001240447"/>
    </source>
</evidence>
<dbReference type="Pfam" id="PF09997">
    <property type="entry name" value="DUF2238"/>
    <property type="match status" value="1"/>
</dbReference>
<dbReference type="Proteomes" id="UP001240447">
    <property type="component" value="Unassembled WGS sequence"/>
</dbReference>
<comment type="caution">
    <text evidence="2">The sequence shown here is derived from an EMBL/GenBank/DDBJ whole genome shotgun (WGS) entry which is preliminary data.</text>
</comment>
<organism evidence="2 3">
    <name type="scientific">Nocardioides massiliensis</name>
    <dbReference type="NCBI Taxonomy" id="1325935"/>
    <lineage>
        <taxon>Bacteria</taxon>
        <taxon>Bacillati</taxon>
        <taxon>Actinomycetota</taxon>
        <taxon>Actinomycetes</taxon>
        <taxon>Propionibacteriales</taxon>
        <taxon>Nocardioidaceae</taxon>
        <taxon>Nocardioides</taxon>
    </lineage>
</organism>
<evidence type="ECO:0008006" key="4">
    <source>
        <dbReference type="Google" id="ProtNLM"/>
    </source>
</evidence>
<evidence type="ECO:0000256" key="1">
    <source>
        <dbReference type="SAM" id="Phobius"/>
    </source>
</evidence>
<evidence type="ECO:0000313" key="2">
    <source>
        <dbReference type="EMBL" id="MDP9823043.1"/>
    </source>
</evidence>
<gene>
    <name evidence="2" type="ORF">J2S59_002852</name>
</gene>
<dbReference type="RefSeq" id="WP_068118551.1">
    <property type="nucleotide sequence ID" value="NZ_CCXJ01000142.1"/>
</dbReference>
<reference evidence="2 3" key="1">
    <citation type="submission" date="2023-07" db="EMBL/GenBank/DDBJ databases">
        <title>Sequencing the genomes of 1000 actinobacteria strains.</title>
        <authorList>
            <person name="Klenk H.-P."/>
        </authorList>
    </citation>
    <scope>NUCLEOTIDE SEQUENCE [LARGE SCALE GENOMIC DNA]</scope>
    <source>
        <strain evidence="2 3">GD13</strain>
    </source>
</reference>
<proteinExistence type="predicted"/>
<protein>
    <recommendedName>
        <fullName evidence="4">DUF2238 domain-containing protein</fullName>
    </recommendedName>
</protein>